<feature type="transmembrane region" description="Helical" evidence="8">
    <location>
        <begin position="55"/>
        <end position="72"/>
    </location>
</feature>
<feature type="transmembrane region" description="Helical" evidence="8">
    <location>
        <begin position="253"/>
        <end position="272"/>
    </location>
</feature>
<dbReference type="PROSITE" id="PS50850">
    <property type="entry name" value="MFS"/>
    <property type="match status" value="1"/>
</dbReference>
<dbReference type="Pfam" id="PF07690">
    <property type="entry name" value="MFS_1"/>
    <property type="match status" value="1"/>
</dbReference>
<comment type="caution">
    <text evidence="10">The sequence shown here is derived from an EMBL/GenBank/DDBJ whole genome shotgun (WGS) entry which is preliminary data.</text>
</comment>
<feature type="transmembrane region" description="Helical" evidence="8">
    <location>
        <begin position="448"/>
        <end position="469"/>
    </location>
</feature>
<reference evidence="10 11" key="1">
    <citation type="submission" date="2020-03" db="EMBL/GenBank/DDBJ databases">
        <title>Draft Genome Sequence of Cudoniella acicularis.</title>
        <authorList>
            <person name="Buettner E."/>
            <person name="Kellner H."/>
        </authorList>
    </citation>
    <scope>NUCLEOTIDE SEQUENCE [LARGE SCALE GENOMIC DNA]</scope>
    <source>
        <strain evidence="10 11">DSM 108380</strain>
    </source>
</reference>
<name>A0A8H4RJ73_9HELO</name>
<feature type="transmembrane region" description="Helical" evidence="8">
    <location>
        <begin position="284"/>
        <end position="304"/>
    </location>
</feature>
<evidence type="ECO:0000256" key="5">
    <source>
        <dbReference type="ARBA" id="ARBA00022989"/>
    </source>
</evidence>
<feature type="compositionally biased region" description="Polar residues" evidence="7">
    <location>
        <begin position="1"/>
        <end position="15"/>
    </location>
</feature>
<keyword evidence="3" id="KW-0813">Transport</keyword>
<feature type="region of interest" description="Disordered" evidence="7">
    <location>
        <begin position="1"/>
        <end position="46"/>
    </location>
</feature>
<feature type="transmembrane region" description="Helical" evidence="8">
    <location>
        <begin position="182"/>
        <end position="205"/>
    </location>
</feature>
<dbReference type="OrthoDB" id="10021397at2759"/>
<evidence type="ECO:0000256" key="3">
    <source>
        <dbReference type="ARBA" id="ARBA00022448"/>
    </source>
</evidence>
<evidence type="ECO:0000313" key="10">
    <source>
        <dbReference type="EMBL" id="KAF4629751.1"/>
    </source>
</evidence>
<dbReference type="InterPro" id="IPR020846">
    <property type="entry name" value="MFS_dom"/>
</dbReference>
<keyword evidence="11" id="KW-1185">Reference proteome</keyword>
<evidence type="ECO:0000256" key="1">
    <source>
        <dbReference type="ARBA" id="ARBA00004141"/>
    </source>
</evidence>
<keyword evidence="6 8" id="KW-0472">Membrane</keyword>
<feature type="compositionally biased region" description="Basic and acidic residues" evidence="7">
    <location>
        <begin position="16"/>
        <end position="28"/>
    </location>
</feature>
<dbReference type="Gene3D" id="1.20.1250.20">
    <property type="entry name" value="MFS general substrate transporter like domains"/>
    <property type="match status" value="1"/>
</dbReference>
<dbReference type="Proteomes" id="UP000566819">
    <property type="component" value="Unassembled WGS sequence"/>
</dbReference>
<evidence type="ECO:0000256" key="2">
    <source>
        <dbReference type="ARBA" id="ARBA00007520"/>
    </source>
</evidence>
<evidence type="ECO:0000256" key="7">
    <source>
        <dbReference type="SAM" id="MobiDB-lite"/>
    </source>
</evidence>
<organism evidence="10 11">
    <name type="scientific">Cudoniella acicularis</name>
    <dbReference type="NCBI Taxonomy" id="354080"/>
    <lineage>
        <taxon>Eukaryota</taxon>
        <taxon>Fungi</taxon>
        <taxon>Dikarya</taxon>
        <taxon>Ascomycota</taxon>
        <taxon>Pezizomycotina</taxon>
        <taxon>Leotiomycetes</taxon>
        <taxon>Helotiales</taxon>
        <taxon>Tricladiaceae</taxon>
        <taxon>Cudoniella</taxon>
    </lineage>
</organism>
<feature type="transmembrane region" description="Helical" evidence="8">
    <location>
        <begin position="325"/>
        <end position="348"/>
    </location>
</feature>
<dbReference type="GO" id="GO:0022857">
    <property type="term" value="F:transmembrane transporter activity"/>
    <property type="evidence" value="ECO:0007669"/>
    <property type="project" value="InterPro"/>
</dbReference>
<keyword evidence="5 8" id="KW-1133">Transmembrane helix</keyword>
<dbReference type="EMBL" id="JAAMPI010000633">
    <property type="protein sequence ID" value="KAF4629751.1"/>
    <property type="molecule type" value="Genomic_DNA"/>
</dbReference>
<evidence type="ECO:0000313" key="11">
    <source>
        <dbReference type="Proteomes" id="UP000566819"/>
    </source>
</evidence>
<proteinExistence type="inferred from homology"/>
<dbReference type="AlphaFoldDB" id="A0A8H4RJ73"/>
<evidence type="ECO:0000259" key="9">
    <source>
        <dbReference type="PROSITE" id="PS50850"/>
    </source>
</evidence>
<evidence type="ECO:0000256" key="6">
    <source>
        <dbReference type="ARBA" id="ARBA00023136"/>
    </source>
</evidence>
<feature type="transmembrane region" description="Helical" evidence="8">
    <location>
        <begin position="123"/>
        <end position="143"/>
    </location>
</feature>
<comment type="subcellular location">
    <subcellularLocation>
        <location evidence="1">Membrane</location>
        <topology evidence="1">Multi-pass membrane protein</topology>
    </subcellularLocation>
</comment>
<dbReference type="SUPFAM" id="SSF103473">
    <property type="entry name" value="MFS general substrate transporter"/>
    <property type="match status" value="1"/>
</dbReference>
<gene>
    <name evidence="10" type="ORF">G7Y89_g8400</name>
</gene>
<evidence type="ECO:0000256" key="4">
    <source>
        <dbReference type="ARBA" id="ARBA00022692"/>
    </source>
</evidence>
<dbReference type="InterPro" id="IPR036259">
    <property type="entry name" value="MFS_trans_sf"/>
</dbReference>
<dbReference type="PANTHER" id="PTHR23501">
    <property type="entry name" value="MAJOR FACILITATOR SUPERFAMILY"/>
    <property type="match status" value="1"/>
</dbReference>
<keyword evidence="4 8" id="KW-0812">Transmembrane</keyword>
<comment type="similarity">
    <text evidence="2">Belongs to the major facilitator superfamily. TCR/Tet family.</text>
</comment>
<evidence type="ECO:0000256" key="8">
    <source>
        <dbReference type="SAM" id="Phobius"/>
    </source>
</evidence>
<dbReference type="GO" id="GO:0005886">
    <property type="term" value="C:plasma membrane"/>
    <property type="evidence" value="ECO:0007669"/>
    <property type="project" value="TreeGrafter"/>
</dbReference>
<dbReference type="InterPro" id="IPR011701">
    <property type="entry name" value="MFS"/>
</dbReference>
<dbReference type="PANTHER" id="PTHR23501:SF12">
    <property type="entry name" value="MAJOR FACILITATOR SUPERFAMILY (MFS) PROFILE DOMAIN-CONTAINING PROTEIN-RELATED"/>
    <property type="match status" value="1"/>
</dbReference>
<feature type="transmembrane region" description="Helical" evidence="8">
    <location>
        <begin position="149"/>
        <end position="170"/>
    </location>
</feature>
<accession>A0A8H4RJ73</accession>
<protein>
    <recommendedName>
        <fullName evidence="9">Major facilitator superfamily (MFS) profile domain-containing protein</fullName>
    </recommendedName>
</protein>
<sequence>MNGQILPEAQSSQSVNRDKIHIQHDNKKNITPGEKNPDLRSIEQSSTSREVVGPRWAIIIVAIVSSTFLYALDNTILANIRPSIVESFGDPGTLPWISVAYAMMEVGSNPFWGKMYSQFDPKYLFLASLFIFEAGSALCGASPTTNVLIAGRAICGIGGSGIYVGTMNIISILTTPLERPLYLSFVGMAWATGTVLGPIIGGAFADSSMTWRWSFFINLCLAAPTLPALTWLLPSCYTRTEASISERVKRIDFIGIVLFLGGTITLIMALSYGGSLFSWNSGPIIVLYVTCFAVWIVFGIQQYWSIWTTDRVFPGQLLRSYEMCILFAQSSAAIASIIGTLYSIPLFFQFVRNESALKSGIRTLPFISAGVVGTMANGAFFPKFNLYWIWFSTAGILVTAGAGLLSQITIDTTPAHIYGYSVIEGLGAGLIAQAPYSVAQLKVNPKDVHYVTAFITCGQMAGVALSLGISTCLFVNEATGLIANILPGVSHDAVLDAITGANSRILQEQPVAVRLKILEAITTSVGHVFFLVVGGGALCIISSLAMKRERLPFGKAHIIEG</sequence>
<feature type="transmembrane region" description="Helical" evidence="8">
    <location>
        <begin position="525"/>
        <end position="545"/>
    </location>
</feature>
<feature type="transmembrane region" description="Helical" evidence="8">
    <location>
        <begin position="211"/>
        <end position="233"/>
    </location>
</feature>
<feature type="transmembrane region" description="Helical" evidence="8">
    <location>
        <begin position="360"/>
        <end position="380"/>
    </location>
</feature>
<feature type="transmembrane region" description="Helical" evidence="8">
    <location>
        <begin position="387"/>
        <end position="405"/>
    </location>
</feature>
<feature type="domain" description="Major facilitator superfamily (MFS) profile" evidence="9">
    <location>
        <begin position="59"/>
        <end position="551"/>
    </location>
</feature>